<dbReference type="EMBL" id="BMKW01000013">
    <property type="protein sequence ID" value="GGJ34399.1"/>
    <property type="molecule type" value="Genomic_DNA"/>
</dbReference>
<feature type="domain" description="Glycosyltransferase subfamily 4-like N-terminal" evidence="1">
    <location>
        <begin position="46"/>
        <end position="172"/>
    </location>
</feature>
<protein>
    <submittedName>
        <fullName evidence="2">Glycosyl transferase</fullName>
    </submittedName>
</protein>
<dbReference type="SUPFAM" id="SSF53756">
    <property type="entry name" value="UDP-Glycosyltransferase/glycogen phosphorylase"/>
    <property type="match status" value="1"/>
</dbReference>
<dbReference type="Proteomes" id="UP000661507">
    <property type="component" value="Unassembled WGS sequence"/>
</dbReference>
<reference evidence="2" key="1">
    <citation type="journal article" date="2014" name="Int. J. Syst. Evol. Microbiol.">
        <title>Complete genome sequence of Corynebacterium casei LMG S-19264T (=DSM 44701T), isolated from a smear-ripened cheese.</title>
        <authorList>
            <consortium name="US DOE Joint Genome Institute (JGI-PGF)"/>
            <person name="Walter F."/>
            <person name="Albersmeier A."/>
            <person name="Kalinowski J."/>
            <person name="Ruckert C."/>
        </authorList>
    </citation>
    <scope>NUCLEOTIDE SEQUENCE</scope>
    <source>
        <strain evidence="2">CGMCC 1.3617</strain>
    </source>
</reference>
<dbReference type="PANTHER" id="PTHR12526:SF600">
    <property type="entry name" value="GLYCOSYL TRANSFERASE GROUP 1"/>
    <property type="match status" value="1"/>
</dbReference>
<dbReference type="AlphaFoldDB" id="A0A917KXD4"/>
<dbReference type="Pfam" id="PF13692">
    <property type="entry name" value="Glyco_trans_1_4"/>
    <property type="match status" value="1"/>
</dbReference>
<proteinExistence type="predicted"/>
<sequence>MLERALTARPRLAPDGAGRLCPDDASLAAPRPVLLLSAAHPPGDTRVVRKEGAALAAAGWRVVHLCPGEARTLIDGVEILPHRHRRLRGLWALARDAAALRPAAIHASEPDAWLAALIAARRCGAHAVLDVHEHYPSRLDARLPAMLRPPVRAAIAAACHVMGRLADAVVVAKDGLDGPFGGTRVVAVRNYAPAPVAPPRAHGPGPLLLGHLGAVTRARGWPCMLDVLARADPATRLLLIGRFTDGSEAEFHARAAVLGLAHRVEVTGWLPQAEALRRLRGCDVALVLFQRGEENHRLALPHKLFDAMAAGLPVIAPDFAEEVAAVVRAAGCGLLVDSGDAAAVAEAVATLADPARRRALGEAGWRAARADYAWESEAARLVALYHSLRIGTGGG</sequence>
<organism evidence="2 3">
    <name type="scientific">Neoroseomonas lacus</name>
    <dbReference type="NCBI Taxonomy" id="287609"/>
    <lineage>
        <taxon>Bacteria</taxon>
        <taxon>Pseudomonadati</taxon>
        <taxon>Pseudomonadota</taxon>
        <taxon>Alphaproteobacteria</taxon>
        <taxon>Acetobacterales</taxon>
        <taxon>Acetobacteraceae</taxon>
        <taxon>Neoroseomonas</taxon>
    </lineage>
</organism>
<dbReference type="InterPro" id="IPR028098">
    <property type="entry name" value="Glyco_trans_4-like_N"/>
</dbReference>
<reference evidence="2" key="2">
    <citation type="submission" date="2020-09" db="EMBL/GenBank/DDBJ databases">
        <authorList>
            <person name="Sun Q."/>
            <person name="Zhou Y."/>
        </authorList>
    </citation>
    <scope>NUCLEOTIDE SEQUENCE</scope>
    <source>
        <strain evidence="2">CGMCC 1.3617</strain>
    </source>
</reference>
<dbReference type="Pfam" id="PF13579">
    <property type="entry name" value="Glyco_trans_4_4"/>
    <property type="match status" value="1"/>
</dbReference>
<dbReference type="Gene3D" id="3.40.50.2000">
    <property type="entry name" value="Glycogen Phosphorylase B"/>
    <property type="match status" value="2"/>
</dbReference>
<evidence type="ECO:0000313" key="3">
    <source>
        <dbReference type="Proteomes" id="UP000661507"/>
    </source>
</evidence>
<dbReference type="PANTHER" id="PTHR12526">
    <property type="entry name" value="GLYCOSYLTRANSFERASE"/>
    <property type="match status" value="1"/>
</dbReference>
<evidence type="ECO:0000313" key="2">
    <source>
        <dbReference type="EMBL" id="GGJ34399.1"/>
    </source>
</evidence>
<accession>A0A917KXD4</accession>
<dbReference type="GO" id="GO:0016757">
    <property type="term" value="F:glycosyltransferase activity"/>
    <property type="evidence" value="ECO:0007669"/>
    <property type="project" value="TreeGrafter"/>
</dbReference>
<keyword evidence="2" id="KW-0808">Transferase</keyword>
<name>A0A917KXD4_9PROT</name>
<evidence type="ECO:0000259" key="1">
    <source>
        <dbReference type="Pfam" id="PF13579"/>
    </source>
</evidence>
<comment type="caution">
    <text evidence="2">The sequence shown here is derived from an EMBL/GenBank/DDBJ whole genome shotgun (WGS) entry which is preliminary data.</text>
</comment>
<dbReference type="RefSeq" id="WP_188971504.1">
    <property type="nucleotide sequence ID" value="NZ_BMKW01000013.1"/>
</dbReference>
<gene>
    <name evidence="2" type="ORF">GCM10011320_47660</name>
</gene>
<keyword evidence="3" id="KW-1185">Reference proteome</keyword>